<reference evidence="3 5" key="1">
    <citation type="submission" date="2020-01" db="EMBL/GenBank/DDBJ databases">
        <title>the WGS Modestobacter muralis CPCC 204518.</title>
        <authorList>
            <person name="Jiang Z."/>
        </authorList>
    </citation>
    <scope>NUCLEOTIDE SEQUENCE [LARGE SCALE GENOMIC DNA]</scope>
    <source>
        <strain evidence="3 5">DSM 100205</strain>
    </source>
</reference>
<accession>A0A6P0H1T0</accession>
<dbReference type="Proteomes" id="UP000471152">
    <property type="component" value="Unassembled WGS sequence"/>
</dbReference>
<dbReference type="RefSeq" id="WP_163609359.1">
    <property type="nucleotide sequence ID" value="NZ_JAAGWB010000005.1"/>
</dbReference>
<keyword evidence="2" id="KW-1133">Transmembrane helix</keyword>
<evidence type="ECO:0000313" key="3">
    <source>
        <dbReference type="EMBL" id="NEK92893.1"/>
    </source>
</evidence>
<feature type="transmembrane region" description="Helical" evidence="2">
    <location>
        <begin position="5"/>
        <end position="22"/>
    </location>
</feature>
<organism evidence="4 6">
    <name type="scientific">Modestobacter muralis</name>
    <dbReference type="NCBI Taxonomy" id="1608614"/>
    <lineage>
        <taxon>Bacteria</taxon>
        <taxon>Bacillati</taxon>
        <taxon>Actinomycetota</taxon>
        <taxon>Actinomycetes</taxon>
        <taxon>Geodermatophilales</taxon>
        <taxon>Geodermatophilaceae</taxon>
        <taxon>Modestobacter</taxon>
    </lineage>
</organism>
<protein>
    <submittedName>
        <fullName evidence="4">Uncharacterized protein</fullName>
    </submittedName>
</protein>
<dbReference type="Proteomes" id="UP000468828">
    <property type="component" value="Unassembled WGS sequence"/>
</dbReference>
<evidence type="ECO:0000256" key="1">
    <source>
        <dbReference type="SAM" id="MobiDB-lite"/>
    </source>
</evidence>
<keyword evidence="5" id="KW-1185">Reference proteome</keyword>
<evidence type="ECO:0000313" key="4">
    <source>
        <dbReference type="EMBL" id="NEN49660.1"/>
    </source>
</evidence>
<name>A0A6P0H1T0_9ACTN</name>
<dbReference type="EMBL" id="JAAGWH010000005">
    <property type="protein sequence ID" value="NEK92893.1"/>
    <property type="molecule type" value="Genomic_DNA"/>
</dbReference>
<sequence length="137" mass="15215">MRVTFLVYGVLYVVIEVVGYQLEQVSWPAVTALDVATALTDAFLTVAVLVGVLVGIDVLGHRWRRARQLRLVEEARLATAEWADPGTLDVRSWRAEPVPPQLALPASPRRRRRRSSAEEAYADNAYARPVAPPGRLL</sequence>
<evidence type="ECO:0000313" key="6">
    <source>
        <dbReference type="Proteomes" id="UP000471152"/>
    </source>
</evidence>
<evidence type="ECO:0000256" key="2">
    <source>
        <dbReference type="SAM" id="Phobius"/>
    </source>
</evidence>
<feature type="region of interest" description="Disordered" evidence="1">
    <location>
        <begin position="101"/>
        <end position="137"/>
    </location>
</feature>
<keyword evidence="2" id="KW-0812">Transmembrane</keyword>
<dbReference type="AlphaFoldDB" id="A0A6P0H1T0"/>
<comment type="caution">
    <text evidence="4">The sequence shown here is derived from an EMBL/GenBank/DDBJ whole genome shotgun (WGS) entry which is preliminary data.</text>
</comment>
<dbReference type="EMBL" id="JAAGWB010000005">
    <property type="protein sequence ID" value="NEN49660.1"/>
    <property type="molecule type" value="Genomic_DNA"/>
</dbReference>
<reference evidence="4 6" key="2">
    <citation type="submission" date="2020-02" db="EMBL/GenBank/DDBJ databases">
        <title>The WGS of Modestobacter muralis DSM 100205.</title>
        <authorList>
            <person name="Jiang Z."/>
        </authorList>
    </citation>
    <scope>NUCLEOTIDE SEQUENCE [LARGE SCALE GENOMIC DNA]</scope>
    <source>
        <strain evidence="4 6">DSM 100205</strain>
    </source>
</reference>
<proteinExistence type="predicted"/>
<gene>
    <name evidence="4" type="ORF">G3R41_01720</name>
    <name evidence="3" type="ORF">GCU67_01720</name>
</gene>
<keyword evidence="2" id="KW-0472">Membrane</keyword>
<evidence type="ECO:0000313" key="5">
    <source>
        <dbReference type="Proteomes" id="UP000468828"/>
    </source>
</evidence>
<feature type="transmembrane region" description="Helical" evidence="2">
    <location>
        <begin position="42"/>
        <end position="60"/>
    </location>
</feature>